<dbReference type="STRING" id="156889.Mmc1_3686"/>
<dbReference type="GO" id="GO:0030234">
    <property type="term" value="F:enzyme regulator activity"/>
    <property type="evidence" value="ECO:0007669"/>
    <property type="project" value="InterPro"/>
</dbReference>
<dbReference type="HOGENOM" id="CLU_159089_1_1_5"/>
<dbReference type="SMART" id="SM00938">
    <property type="entry name" value="P-II"/>
    <property type="match status" value="1"/>
</dbReference>
<dbReference type="AlphaFoldDB" id="A0LDX8"/>
<evidence type="ECO:0000313" key="1">
    <source>
        <dbReference type="EMBL" id="ABK46171.1"/>
    </source>
</evidence>
<name>A0LDX8_MAGMM</name>
<gene>
    <name evidence="1" type="ordered locus">Mmc1_3686</name>
</gene>
<dbReference type="Gene3D" id="3.30.70.120">
    <property type="match status" value="1"/>
</dbReference>
<evidence type="ECO:0000313" key="2">
    <source>
        <dbReference type="Proteomes" id="UP000002586"/>
    </source>
</evidence>
<dbReference type="InterPro" id="IPR002187">
    <property type="entry name" value="N-reg_PII"/>
</dbReference>
<keyword evidence="2" id="KW-1185">Reference proteome</keyword>
<dbReference type="InterPro" id="IPR011322">
    <property type="entry name" value="N-reg_PII-like_a/b"/>
</dbReference>
<dbReference type="InterPro" id="IPR015867">
    <property type="entry name" value="N-reg_PII/ATP_PRibTrfase_C"/>
</dbReference>
<dbReference type="SUPFAM" id="SSF54913">
    <property type="entry name" value="GlnB-like"/>
    <property type="match status" value="1"/>
</dbReference>
<dbReference type="KEGG" id="mgm:Mmc1_3686"/>
<organism evidence="1 2">
    <name type="scientific">Magnetococcus marinus (strain ATCC BAA-1437 / JCM 17883 / MC-1)</name>
    <dbReference type="NCBI Taxonomy" id="156889"/>
    <lineage>
        <taxon>Bacteria</taxon>
        <taxon>Pseudomonadati</taxon>
        <taxon>Pseudomonadota</taxon>
        <taxon>Magnetococcia</taxon>
        <taxon>Magnetococcales</taxon>
        <taxon>Magnetococcaceae</taxon>
        <taxon>Magnetococcus</taxon>
    </lineage>
</organism>
<proteinExistence type="predicted"/>
<dbReference type="PROSITE" id="PS51343">
    <property type="entry name" value="PII_GLNB_DOM"/>
    <property type="match status" value="1"/>
</dbReference>
<dbReference type="eggNOG" id="COG0347">
    <property type="taxonomic scope" value="Bacteria"/>
</dbReference>
<dbReference type="Pfam" id="PF00543">
    <property type="entry name" value="P-II"/>
    <property type="match status" value="1"/>
</dbReference>
<sequence>MMHFKLIVVMSRTDLTDRIVDAAKAAGATGATVVPGRGTGIHEARTFFGLTLDIQRDISFMLVEEHLTPGILAAIHEGGNFASPGTGIAFALRVDEVAGLESQIPRFKEELEALAKDATPTS</sequence>
<dbReference type="Proteomes" id="UP000002586">
    <property type="component" value="Chromosome"/>
</dbReference>
<accession>A0LDX8</accession>
<dbReference type="EMBL" id="CP000471">
    <property type="protein sequence ID" value="ABK46171.1"/>
    <property type="molecule type" value="Genomic_DNA"/>
</dbReference>
<reference evidence="2" key="1">
    <citation type="journal article" date="2009" name="Appl. Environ. Microbiol.">
        <title>Complete genome sequence of the chemolithoautotrophic marine magnetotactic coccus strain MC-1.</title>
        <authorList>
            <person name="Schubbe S."/>
            <person name="Williams T.J."/>
            <person name="Xie G."/>
            <person name="Kiss H.E."/>
            <person name="Brettin T.S."/>
            <person name="Martinez D."/>
            <person name="Ross C.A."/>
            <person name="Schuler D."/>
            <person name="Cox B.L."/>
            <person name="Nealson K.H."/>
            <person name="Bazylinski D.A."/>
        </authorList>
    </citation>
    <scope>NUCLEOTIDE SEQUENCE [LARGE SCALE GENOMIC DNA]</scope>
    <source>
        <strain evidence="2">ATCC BAA-1437 / JCM 17883 / MC-1</strain>
    </source>
</reference>
<dbReference type="GO" id="GO:0006808">
    <property type="term" value="P:regulation of nitrogen utilization"/>
    <property type="evidence" value="ECO:0007669"/>
    <property type="project" value="InterPro"/>
</dbReference>
<protein>
    <submittedName>
        <fullName evidence="1">Nitrogen regulatory protein P-II family proteins-like protein</fullName>
    </submittedName>
</protein>
<reference evidence="1 2" key="2">
    <citation type="journal article" date="2012" name="Int. J. Syst. Evol. Microbiol.">
        <title>Magnetococcus marinus gen. nov., sp. nov., a marine, magnetotactic bacterium that represents a novel lineage (Magnetococcaceae fam. nov.; Magnetococcales ord. nov.) at the base of the Alphaproteobacteria.</title>
        <authorList>
            <person name="Bazylinski D.A."/>
            <person name="Williams T.J."/>
            <person name="Lefevre C.T."/>
            <person name="Berg R.J."/>
            <person name="Zhang C.L."/>
            <person name="Bowser S.S."/>
            <person name="Dean A.J."/>
            <person name="Beveridge T.J."/>
        </authorList>
    </citation>
    <scope>NUCLEOTIDE SEQUENCE [LARGE SCALE GENOMIC DNA]</scope>
    <source>
        <strain evidence="2">ATCC BAA-1437 / JCM 17883 / MC-1</strain>
    </source>
</reference>